<dbReference type="InParanoid" id="A0A1I4DCQ5"/>
<dbReference type="RefSeq" id="WP_091323315.1">
    <property type="nucleotide sequence ID" value="NZ_FOSW01000004.1"/>
</dbReference>
<feature type="coiled-coil region" evidence="1">
    <location>
        <begin position="321"/>
        <end position="374"/>
    </location>
</feature>
<feature type="region of interest" description="Disordered" evidence="2">
    <location>
        <begin position="181"/>
        <end position="206"/>
    </location>
</feature>
<name>A0A1I4DCQ5_9ACTN</name>
<reference evidence="6 7" key="1">
    <citation type="submission" date="2016-10" db="EMBL/GenBank/DDBJ databases">
        <authorList>
            <person name="de Groot N.N."/>
        </authorList>
    </citation>
    <scope>NUCLEOTIDE SEQUENCE [LARGE SCALE GENOMIC DNA]</scope>
    <source>
        <strain evidence="6 7">DSM 45317</strain>
    </source>
</reference>
<keyword evidence="3" id="KW-0812">Transmembrane</keyword>
<evidence type="ECO:0000313" key="6">
    <source>
        <dbReference type="EMBL" id="SFK90699.1"/>
    </source>
</evidence>
<feature type="coiled-coil region" evidence="1">
    <location>
        <begin position="476"/>
        <end position="506"/>
    </location>
</feature>
<evidence type="ECO:0000256" key="4">
    <source>
        <dbReference type="SAM" id="SignalP"/>
    </source>
</evidence>
<feature type="chain" id="PRO_5011504597" evidence="4">
    <location>
        <begin position="25"/>
        <end position="661"/>
    </location>
</feature>
<evidence type="ECO:0000256" key="2">
    <source>
        <dbReference type="SAM" id="MobiDB-lite"/>
    </source>
</evidence>
<dbReference type="STRING" id="504800.SAMN04488085_104294"/>
<keyword evidence="3" id="KW-0472">Membrane</keyword>
<sequence length="661" mass="67259">MRRLCVVLPLLAAGILLGGVPALAEPPFSVPEQVTDRAGVLGDDDVARVEDAVDRLRSEEDLQLFVVYVDSFDGSSGVDWADETAARSGLGGNDVLFAVAVEDRRYGYSADEAFPLSAAELDELIARDVEPELSDDDWAGAAVALADGLGDSGGSGAGTTALLVAGGLAVVGGGAYLVTRSRRRRGQRATPQGPPDPHAGTPTEQLQGQASTALLDLDEAVQSSALDLDFARLQYGEEAVAGFAEALAQARAELARAFALRQQLDDEVPEDEPARRRMLAEILALTGSADARLDAQAEEFARLRDLERTAPQVLDALAPRIAQLRDRLPAEEQRLRGLGERYAEAALAPVADNVAEARARLAAAEQEIAEARADLAAGQPGAAVTDVRAAEDAVAQSATLLDAVGRLGADLEAAAGRVAAARAETEKDLAEARALLGSGDRSGLGSQVARAEAALATADAALTPPDGGRPDPLAALRGLEEADVALEEALRAARDAQDRARRAAASLDQALPAARSSVAAAGDFISTRRGAVGPEARTRLAEAQRRLDAAVAQGPGDPVGALREAQQADALARQALDAARADVGAWGSGGPFAGPGGFAGGSAGRSGVDLGSLVLGGILFGGGGGSGARGGYRSGGFGGGGRRSGGGRSSGGGRRGGGGRF</sequence>
<gene>
    <name evidence="6" type="ORF">SAMN04488085_104294</name>
</gene>
<feature type="region of interest" description="Disordered" evidence="2">
    <location>
        <begin position="634"/>
        <end position="661"/>
    </location>
</feature>
<dbReference type="Gene3D" id="3.10.310.50">
    <property type="match status" value="1"/>
</dbReference>
<keyword evidence="7" id="KW-1185">Reference proteome</keyword>
<keyword evidence="4" id="KW-0732">Signal</keyword>
<dbReference type="OrthoDB" id="5105562at2"/>
<feature type="transmembrane region" description="Helical" evidence="3">
    <location>
        <begin position="161"/>
        <end position="178"/>
    </location>
</feature>
<dbReference type="AlphaFoldDB" id="A0A1I4DCQ5"/>
<organism evidence="6 7">
    <name type="scientific">Geodermatophilus ruber</name>
    <dbReference type="NCBI Taxonomy" id="504800"/>
    <lineage>
        <taxon>Bacteria</taxon>
        <taxon>Bacillati</taxon>
        <taxon>Actinomycetota</taxon>
        <taxon>Actinomycetes</taxon>
        <taxon>Geodermatophilales</taxon>
        <taxon>Geodermatophilaceae</taxon>
        <taxon>Geodermatophilus</taxon>
    </lineage>
</organism>
<keyword evidence="1" id="KW-0175">Coiled coil</keyword>
<evidence type="ECO:0000259" key="5">
    <source>
        <dbReference type="Pfam" id="PF04536"/>
    </source>
</evidence>
<proteinExistence type="predicted"/>
<keyword evidence="3" id="KW-1133">Transmembrane helix</keyword>
<protein>
    <submittedName>
        <fullName evidence="6">TLP18.3, Psb32 and MOLO-1 founding protein of phosphatase</fullName>
    </submittedName>
</protein>
<feature type="domain" description="TPM" evidence="5">
    <location>
        <begin position="34"/>
        <end position="150"/>
    </location>
</feature>
<evidence type="ECO:0000256" key="3">
    <source>
        <dbReference type="SAM" id="Phobius"/>
    </source>
</evidence>
<dbReference type="Proteomes" id="UP000199152">
    <property type="component" value="Unassembled WGS sequence"/>
</dbReference>
<dbReference type="EMBL" id="FOSW01000004">
    <property type="protein sequence ID" value="SFK90699.1"/>
    <property type="molecule type" value="Genomic_DNA"/>
</dbReference>
<feature type="signal peptide" evidence="4">
    <location>
        <begin position="1"/>
        <end position="24"/>
    </location>
</feature>
<evidence type="ECO:0000313" key="7">
    <source>
        <dbReference type="Proteomes" id="UP000199152"/>
    </source>
</evidence>
<dbReference type="InterPro" id="IPR007621">
    <property type="entry name" value="TPM_dom"/>
</dbReference>
<accession>A0A1I4DCQ5</accession>
<dbReference type="Pfam" id="PF04536">
    <property type="entry name" value="TPM_phosphatase"/>
    <property type="match status" value="1"/>
</dbReference>
<evidence type="ECO:0000256" key="1">
    <source>
        <dbReference type="SAM" id="Coils"/>
    </source>
</evidence>